<keyword evidence="1" id="KW-0175">Coiled coil</keyword>
<dbReference type="PANTHER" id="PTHR14305">
    <property type="entry name" value="E3 UBIQUITIN-PROTEIN LIGASE CCNB1IP1"/>
    <property type="match status" value="1"/>
</dbReference>
<dbReference type="PANTHER" id="PTHR14305:SF0">
    <property type="entry name" value="E3 UBIQUITIN-PROTEIN LIGASE CCNB1IP1"/>
    <property type="match status" value="1"/>
</dbReference>
<comment type="caution">
    <text evidence="3">The sequence shown here is derived from an EMBL/GenBank/DDBJ whole genome shotgun (WGS) entry which is preliminary data.</text>
</comment>
<sequence length="355" mass="40383">MSLLVLIRVSVSIGAALVVVFTVAFFEPHSCLIVPLLWSNSAQFSGMRKHFLGRRFKQRSRRTFMRDEVQQMLEGARTGDSLHHHLFSYLLNMITGLDLVVDDSKLLQLCGLNPKEIMDVSSRALNFWAFQMQTEIELHKADAKRKALEVERMERLSNDKQLEHSNQLNTLKHKNSVLVQEIDDYKKEMVHLKEQYEDACRHKRKLEELCETYRSNHSSTTATSLFDSTDRSYFSPRAPNFSRLHAGTSLQSTTSHINPPLSLSLPPSRPVSRSEREPRASPSVRGDVRSTFFERPPTPAPGSPRDRFAAVRSMSPSRPEPSPLGGRLNVNRTPLRKPTPPPNFLRRTNSLLGSV</sequence>
<evidence type="ECO:0000313" key="4">
    <source>
        <dbReference type="Proteomes" id="UP000241769"/>
    </source>
</evidence>
<reference evidence="3 4" key="1">
    <citation type="journal article" date="2018" name="Genome Biol. Evol.">
        <title>Multiple Roots of Fruiting Body Formation in Amoebozoa.</title>
        <authorList>
            <person name="Hillmann F."/>
            <person name="Forbes G."/>
            <person name="Novohradska S."/>
            <person name="Ferling I."/>
            <person name="Riege K."/>
            <person name="Groth M."/>
            <person name="Westermann M."/>
            <person name="Marz M."/>
            <person name="Spaller T."/>
            <person name="Winckler T."/>
            <person name="Schaap P."/>
            <person name="Glockner G."/>
        </authorList>
    </citation>
    <scope>NUCLEOTIDE SEQUENCE [LARGE SCALE GENOMIC DNA]</scope>
    <source>
        <strain evidence="3 4">Jena</strain>
    </source>
</reference>
<gene>
    <name evidence="3" type="ORF">PROFUN_03455</name>
</gene>
<dbReference type="GO" id="GO:0007131">
    <property type="term" value="P:reciprocal meiotic recombination"/>
    <property type="evidence" value="ECO:0007669"/>
    <property type="project" value="InterPro"/>
</dbReference>
<protein>
    <submittedName>
        <fullName evidence="3">E3 ubiquitin-protein ligase CCNB1IP1-like</fullName>
    </submittedName>
</protein>
<name>A0A2P6MN66_9EUKA</name>
<accession>A0A2P6MN66</accession>
<dbReference type="Proteomes" id="UP000241769">
    <property type="component" value="Unassembled WGS sequence"/>
</dbReference>
<feature type="coiled-coil region" evidence="1">
    <location>
        <begin position="168"/>
        <end position="209"/>
    </location>
</feature>
<dbReference type="InterPro" id="IPR042448">
    <property type="entry name" value="CCNB1IP1"/>
</dbReference>
<proteinExistence type="predicted"/>
<keyword evidence="4" id="KW-1185">Reference proteome</keyword>
<dbReference type="EMBL" id="MDYQ01000661">
    <property type="protein sequence ID" value="PRP73141.1"/>
    <property type="molecule type" value="Genomic_DNA"/>
</dbReference>
<dbReference type="GO" id="GO:0061630">
    <property type="term" value="F:ubiquitin protein ligase activity"/>
    <property type="evidence" value="ECO:0007669"/>
    <property type="project" value="InterPro"/>
</dbReference>
<dbReference type="GO" id="GO:0000795">
    <property type="term" value="C:synaptonemal complex"/>
    <property type="evidence" value="ECO:0007669"/>
    <property type="project" value="InterPro"/>
</dbReference>
<evidence type="ECO:0000256" key="1">
    <source>
        <dbReference type="SAM" id="Coils"/>
    </source>
</evidence>
<evidence type="ECO:0000313" key="3">
    <source>
        <dbReference type="EMBL" id="PRP73141.1"/>
    </source>
</evidence>
<feature type="region of interest" description="Disordered" evidence="2">
    <location>
        <begin position="249"/>
        <end position="355"/>
    </location>
</feature>
<dbReference type="InParanoid" id="A0A2P6MN66"/>
<evidence type="ECO:0000256" key="2">
    <source>
        <dbReference type="SAM" id="MobiDB-lite"/>
    </source>
</evidence>
<feature type="compositionally biased region" description="Polar residues" evidence="2">
    <location>
        <begin position="346"/>
        <end position="355"/>
    </location>
</feature>
<dbReference type="OrthoDB" id="441210at2759"/>
<dbReference type="AlphaFoldDB" id="A0A2P6MN66"/>
<organism evidence="3 4">
    <name type="scientific">Planoprotostelium fungivorum</name>
    <dbReference type="NCBI Taxonomy" id="1890364"/>
    <lineage>
        <taxon>Eukaryota</taxon>
        <taxon>Amoebozoa</taxon>
        <taxon>Evosea</taxon>
        <taxon>Variosea</taxon>
        <taxon>Cavosteliida</taxon>
        <taxon>Cavosteliaceae</taxon>
        <taxon>Planoprotostelium</taxon>
    </lineage>
</organism>